<accession>A0ABR7NJ26</accession>
<evidence type="ECO:0000313" key="5">
    <source>
        <dbReference type="Proteomes" id="UP000658131"/>
    </source>
</evidence>
<dbReference type="EMBL" id="JACRTB010000007">
    <property type="protein sequence ID" value="MBC8575817.1"/>
    <property type="molecule type" value="Genomic_DNA"/>
</dbReference>
<proteinExistence type="predicted"/>
<dbReference type="Pfam" id="PF20155">
    <property type="entry name" value="TMP_3"/>
    <property type="match status" value="1"/>
</dbReference>
<evidence type="ECO:0000256" key="1">
    <source>
        <dbReference type="SAM" id="Coils"/>
    </source>
</evidence>
<reference evidence="4 5" key="1">
    <citation type="submission" date="2020-08" db="EMBL/GenBank/DDBJ databases">
        <title>Genome public.</title>
        <authorList>
            <person name="Liu C."/>
            <person name="Sun Q."/>
        </authorList>
    </citation>
    <scope>NUCLEOTIDE SEQUENCE [LARGE SCALE GENOMIC DNA]</scope>
    <source>
        <strain evidence="4 5">BX1</strain>
    </source>
</reference>
<organism evidence="4 5">
    <name type="scientific">Yanshouia hominis</name>
    <dbReference type="NCBI Taxonomy" id="2763673"/>
    <lineage>
        <taxon>Bacteria</taxon>
        <taxon>Bacillati</taxon>
        <taxon>Bacillota</taxon>
        <taxon>Clostridia</taxon>
        <taxon>Eubacteriales</taxon>
        <taxon>Oscillospiraceae</taxon>
        <taxon>Yanshouia</taxon>
    </lineage>
</organism>
<feature type="region of interest" description="Disordered" evidence="2">
    <location>
        <begin position="426"/>
        <end position="446"/>
    </location>
</feature>
<dbReference type="RefSeq" id="WP_262399387.1">
    <property type="nucleotide sequence ID" value="NZ_JACRTB010000007.1"/>
</dbReference>
<evidence type="ECO:0000256" key="2">
    <source>
        <dbReference type="SAM" id="MobiDB-lite"/>
    </source>
</evidence>
<comment type="caution">
    <text evidence="4">The sequence shown here is derived from an EMBL/GenBank/DDBJ whole genome shotgun (WGS) entry which is preliminary data.</text>
</comment>
<dbReference type="Proteomes" id="UP000658131">
    <property type="component" value="Unassembled WGS sequence"/>
</dbReference>
<protein>
    <submittedName>
        <fullName evidence="4">Tape measure protein</fullName>
    </submittedName>
</protein>
<feature type="coiled-coil region" evidence="1">
    <location>
        <begin position="26"/>
        <end position="108"/>
    </location>
</feature>
<feature type="domain" description="Tape measure protein N-terminal" evidence="3">
    <location>
        <begin position="271"/>
        <end position="422"/>
    </location>
</feature>
<dbReference type="InterPro" id="IPR053058">
    <property type="entry name" value="Mulikevirus_tape_measure"/>
</dbReference>
<evidence type="ECO:0000313" key="4">
    <source>
        <dbReference type="EMBL" id="MBC8575817.1"/>
    </source>
</evidence>
<keyword evidence="5" id="KW-1185">Reference proteome</keyword>
<dbReference type="PANTHER" id="PTHR38812:SF2">
    <property type="entry name" value="MU-LIKE PROPHAGE FLUMU PROTEIN GP42"/>
    <property type="match status" value="1"/>
</dbReference>
<sequence>MGRDVSIAISAKDNFSDAVNKMNNSGIRFNKNLEEMQAQLKALNSNRATLKLDTDAARKNLQGLQKQITEARRASKDGIVSDELLNRLDEANEEYERMRQNLSLLDKSARETEKSLTNASGIFSKLQSRAGTTNGKDSILTAFDASGLADVMKELGSNAANAWAGSRFGAEGGTMFSSMLSGASSGASIGTMLLGPGLGTLIGGGIGTMAGALNGNLSIEVNKDEAFKDYRGEQISAQQERMATDLETGTSIAAQRELDKIAFDKILKGDSAGTLEAVKTMANTTPFLYEDLKGIAKTLAAYGTTDPEAIKKRLTQIGDTGAALGMSSSDMSEVATALGKMQSSGKTSLEWLNQLTDRGIPAVDYLAEAMGTSNTEIYNMVSKGLIPGAEAAEAIANAMGEANPDAMAEMAETYSGIASTVQELEQERKASRGEGYTEERSKGLKDQAEYLNNNSEQISKTERLIGQWEASLDNEREAILRQKEKEAYERIEQDGLTGAEAGRMLAEARIQAEAEYNASEGAQLKLESDLLLTENVTTMLVESPRFWNANYRLGIEASKGMASGIRDGLTTEDLYGAPFSYESAVSGDYGAGNAYGLSYVPYDNYPARLHEGERVLTAAEARAYKNGGASITIPKLADTIVVREDADIGRIASELARKLQEAQILS</sequence>
<keyword evidence="1" id="KW-0175">Coiled coil</keyword>
<dbReference type="InterPro" id="IPR013491">
    <property type="entry name" value="Tape_meas_N"/>
</dbReference>
<evidence type="ECO:0000259" key="3">
    <source>
        <dbReference type="Pfam" id="PF20155"/>
    </source>
</evidence>
<gene>
    <name evidence="4" type="ORF">H8717_05245</name>
</gene>
<name>A0ABR7NJ26_9FIRM</name>
<dbReference type="NCBIfam" id="TIGR02675">
    <property type="entry name" value="tape_meas_nterm"/>
    <property type="match status" value="1"/>
</dbReference>
<dbReference type="PANTHER" id="PTHR38812">
    <property type="entry name" value="MU-LIKE PROPHAGE FLUMU PROTEIN GP42"/>
    <property type="match status" value="1"/>
</dbReference>